<dbReference type="GO" id="GO:0016020">
    <property type="term" value="C:membrane"/>
    <property type="evidence" value="ECO:0007669"/>
    <property type="project" value="GOC"/>
</dbReference>
<proteinExistence type="predicted"/>
<dbReference type="RefSeq" id="WP_073100263.1">
    <property type="nucleotide sequence ID" value="NZ_JBALUR010000022.1"/>
</dbReference>
<dbReference type="Pfam" id="PF07578">
    <property type="entry name" value="LAB_N"/>
    <property type="match status" value="2"/>
</dbReference>
<evidence type="ECO:0000256" key="1">
    <source>
        <dbReference type="SAM" id="Phobius"/>
    </source>
</evidence>
<keyword evidence="1" id="KW-0472">Membrane</keyword>
<dbReference type="InterPro" id="IPR011499">
    <property type="entry name" value="Lipid_A_biosynth_N"/>
</dbReference>
<feature type="transmembrane region" description="Helical" evidence="1">
    <location>
        <begin position="62"/>
        <end position="79"/>
    </location>
</feature>
<dbReference type="EMBL" id="QOVL01000015">
    <property type="protein sequence ID" value="RXG27396.1"/>
    <property type="molecule type" value="Genomic_DNA"/>
</dbReference>
<dbReference type="Proteomes" id="UP000290608">
    <property type="component" value="Unassembled WGS sequence"/>
</dbReference>
<feature type="transmembrane region" description="Helical" evidence="1">
    <location>
        <begin position="184"/>
        <end position="200"/>
    </location>
</feature>
<dbReference type="STRING" id="1122159.SAMN02745246_03203"/>
<evidence type="ECO:0000313" key="3">
    <source>
        <dbReference type="EMBL" id="RXG27396.1"/>
    </source>
</evidence>
<feature type="domain" description="Lipid A biosynthesis N-terminal" evidence="2">
    <location>
        <begin position="131"/>
        <end position="202"/>
    </location>
</feature>
<feature type="transmembrane region" description="Helical" evidence="1">
    <location>
        <begin position="91"/>
        <end position="109"/>
    </location>
</feature>
<feature type="domain" description="Lipid A biosynthesis N-terminal" evidence="2">
    <location>
        <begin position="10"/>
        <end position="81"/>
    </location>
</feature>
<sequence length="209" mass="24712">MDSPIWIYCIGFLAQLMFSGRLIIQWFLSEKQKRVLTPSTFWWLSLGASFLLFVYGYLREDFAIMLGQTLTYFIYIRNLQLQGQWVKSPKTLRWFLLIFPALLVIYSYNNGNYDLDKLFRNESIPLWLLILGSIAQLIFTLRFIYQWVYSERKKKSSLPLGFWLLSLVGGLLILTYAILRKDPVLFVGHLMGVFIYFRNMRLSIGIDKE</sequence>
<keyword evidence="1" id="KW-0812">Transmembrane</keyword>
<dbReference type="AlphaFoldDB" id="A0A4Q0PJA4"/>
<gene>
    <name evidence="3" type="ORF">DSL99_2921</name>
</gene>
<protein>
    <submittedName>
        <fullName evidence="3">Lipid A biosynthesis-like protein</fullName>
    </submittedName>
</protein>
<organism evidence="3 4">
    <name type="scientific">Leeuwenhoekiella marinoflava</name>
    <dbReference type="NCBI Taxonomy" id="988"/>
    <lineage>
        <taxon>Bacteria</taxon>
        <taxon>Pseudomonadati</taxon>
        <taxon>Bacteroidota</taxon>
        <taxon>Flavobacteriia</taxon>
        <taxon>Flavobacteriales</taxon>
        <taxon>Flavobacteriaceae</taxon>
        <taxon>Leeuwenhoekiella</taxon>
    </lineage>
</organism>
<feature type="transmembrane region" description="Helical" evidence="1">
    <location>
        <begin position="157"/>
        <end position="178"/>
    </location>
</feature>
<dbReference type="SMART" id="SM01259">
    <property type="entry name" value="LAB_N"/>
    <property type="match status" value="2"/>
</dbReference>
<evidence type="ECO:0000313" key="4">
    <source>
        <dbReference type="Proteomes" id="UP000290608"/>
    </source>
</evidence>
<feature type="transmembrane region" description="Helical" evidence="1">
    <location>
        <begin position="40"/>
        <end position="56"/>
    </location>
</feature>
<dbReference type="Gene3D" id="1.20.1280.290">
    <property type="match status" value="2"/>
</dbReference>
<reference evidence="3 4" key="1">
    <citation type="submission" date="2018-07" db="EMBL/GenBank/DDBJ databases">
        <title>Leeuwenhoekiella genomics.</title>
        <authorList>
            <person name="Tahon G."/>
            <person name="Willems A."/>
        </authorList>
    </citation>
    <scope>NUCLEOTIDE SEQUENCE [LARGE SCALE GENOMIC DNA]</scope>
    <source>
        <strain evidence="3 4">LMG 1345</strain>
    </source>
</reference>
<dbReference type="GO" id="GO:0009245">
    <property type="term" value="P:lipid A biosynthetic process"/>
    <property type="evidence" value="ECO:0007669"/>
    <property type="project" value="InterPro"/>
</dbReference>
<feature type="transmembrane region" description="Helical" evidence="1">
    <location>
        <begin position="6"/>
        <end position="28"/>
    </location>
</feature>
<comment type="caution">
    <text evidence="3">The sequence shown here is derived from an EMBL/GenBank/DDBJ whole genome shotgun (WGS) entry which is preliminary data.</text>
</comment>
<keyword evidence="1" id="KW-1133">Transmembrane helix</keyword>
<name>A0A4Q0PJA4_9FLAO</name>
<dbReference type="GO" id="GO:0008915">
    <property type="term" value="F:lipid-A-disaccharide synthase activity"/>
    <property type="evidence" value="ECO:0007669"/>
    <property type="project" value="InterPro"/>
</dbReference>
<accession>A0A4Q0PJA4</accession>
<evidence type="ECO:0000259" key="2">
    <source>
        <dbReference type="SMART" id="SM01259"/>
    </source>
</evidence>
<feature type="transmembrane region" description="Helical" evidence="1">
    <location>
        <begin position="124"/>
        <end position="145"/>
    </location>
</feature>